<protein>
    <recommendedName>
        <fullName evidence="4">FAS1 domain-containing protein</fullName>
    </recommendedName>
</protein>
<feature type="signal peptide" evidence="1">
    <location>
        <begin position="1"/>
        <end position="21"/>
    </location>
</feature>
<keyword evidence="1" id="KW-0732">Signal</keyword>
<dbReference type="RefSeq" id="WP_124908406.1">
    <property type="nucleotide sequence ID" value="NZ_RQJP01000004.1"/>
</dbReference>
<reference evidence="2 3" key="1">
    <citation type="submission" date="2018-11" db="EMBL/GenBank/DDBJ databases">
        <authorList>
            <person name="Zhou Z."/>
            <person name="Wang G."/>
        </authorList>
    </citation>
    <scope>NUCLEOTIDE SEQUENCE [LARGE SCALE GENOMIC DNA]</scope>
    <source>
        <strain evidence="2 3">KCTC42998</strain>
    </source>
</reference>
<sequence length="221" mass="23661">MKFSKSLFGLALAMIAGIAFAEVQPHIHQVLGLVDHSTLVMGAITSLAGLKNLADQLPNPPGGRRVFAVLAADLDDAVIDWPRIADITASECTVAIPVKAGKTLAVITPAENSLDATFENQGDRNYMAYKHAIMFDIAGLSQTQLTEAAKFMNAGCIFLVEEHDETVKIYGTKLNPITLKQKGQLGKKGGDKKGMSFSGDNDSFMFAPPIYKTTLALPLPV</sequence>
<dbReference type="AlphaFoldDB" id="A0A3P1CGH0"/>
<evidence type="ECO:0000313" key="3">
    <source>
        <dbReference type="Proteomes" id="UP000274271"/>
    </source>
</evidence>
<dbReference type="OrthoDB" id="958112at2"/>
<gene>
    <name evidence="2" type="ORF">EHT87_19840</name>
</gene>
<evidence type="ECO:0008006" key="4">
    <source>
        <dbReference type="Google" id="ProtNLM"/>
    </source>
</evidence>
<proteinExistence type="predicted"/>
<feature type="chain" id="PRO_5018170329" description="FAS1 domain-containing protein" evidence="1">
    <location>
        <begin position="22"/>
        <end position="221"/>
    </location>
</feature>
<comment type="caution">
    <text evidence="2">The sequence shown here is derived from an EMBL/GenBank/DDBJ whole genome shotgun (WGS) entry which is preliminary data.</text>
</comment>
<keyword evidence="3" id="KW-1185">Reference proteome</keyword>
<evidence type="ECO:0000256" key="1">
    <source>
        <dbReference type="SAM" id="SignalP"/>
    </source>
</evidence>
<accession>A0A3P1CGH0</accession>
<dbReference type="EMBL" id="RQJP01000004">
    <property type="protein sequence ID" value="RRB12453.1"/>
    <property type="molecule type" value="Genomic_DNA"/>
</dbReference>
<evidence type="ECO:0000313" key="2">
    <source>
        <dbReference type="EMBL" id="RRB12453.1"/>
    </source>
</evidence>
<name>A0A3P1CGH0_9BACT</name>
<dbReference type="Proteomes" id="UP000274271">
    <property type="component" value="Unassembled WGS sequence"/>
</dbReference>
<organism evidence="2 3">
    <name type="scientific">Larkinella knui</name>
    <dbReference type="NCBI Taxonomy" id="2025310"/>
    <lineage>
        <taxon>Bacteria</taxon>
        <taxon>Pseudomonadati</taxon>
        <taxon>Bacteroidota</taxon>
        <taxon>Cytophagia</taxon>
        <taxon>Cytophagales</taxon>
        <taxon>Spirosomataceae</taxon>
        <taxon>Larkinella</taxon>
    </lineage>
</organism>